<keyword evidence="9" id="KW-1185">Reference proteome</keyword>
<evidence type="ECO:0000256" key="2">
    <source>
        <dbReference type="ARBA" id="ARBA00022692"/>
    </source>
</evidence>
<dbReference type="EMBL" id="CACSIK010000001">
    <property type="protein sequence ID" value="CAA0094759.1"/>
    <property type="molecule type" value="Genomic_DNA"/>
</dbReference>
<name>A0A5S9Q4J9_9GAMM</name>
<dbReference type="SUPFAM" id="SSF74653">
    <property type="entry name" value="TolA/TonB C-terminal domain"/>
    <property type="match status" value="1"/>
</dbReference>
<protein>
    <recommendedName>
        <fullName evidence="6">TonB C-terminal domain-containing protein</fullName>
    </recommendedName>
</protein>
<dbReference type="NCBIfam" id="NF033768">
    <property type="entry name" value="myxo_SS_tail"/>
    <property type="match status" value="1"/>
</dbReference>
<keyword evidence="2 5" id="KW-0812">Transmembrane</keyword>
<dbReference type="InterPro" id="IPR049806">
    <property type="entry name" value="MasK-like_C"/>
</dbReference>
<evidence type="ECO:0000256" key="4">
    <source>
        <dbReference type="ARBA" id="ARBA00023136"/>
    </source>
</evidence>
<dbReference type="GO" id="GO:0055085">
    <property type="term" value="P:transmembrane transport"/>
    <property type="evidence" value="ECO:0007669"/>
    <property type="project" value="InterPro"/>
</dbReference>
<evidence type="ECO:0000313" key="8">
    <source>
        <dbReference type="EMBL" id="CAA0112669.1"/>
    </source>
</evidence>
<proteinExistence type="predicted"/>
<dbReference type="GO" id="GO:0016020">
    <property type="term" value="C:membrane"/>
    <property type="evidence" value="ECO:0007669"/>
    <property type="project" value="UniProtKB-SubCell"/>
</dbReference>
<keyword evidence="3 5" id="KW-1133">Transmembrane helix</keyword>
<dbReference type="Proteomes" id="UP000435877">
    <property type="component" value="Unassembled WGS sequence"/>
</dbReference>
<accession>A0A5S9Q4J9</accession>
<keyword evidence="4 5" id="KW-0472">Membrane</keyword>
<organism evidence="8 10">
    <name type="scientific">Zhongshania aliphaticivorans</name>
    <dbReference type="NCBI Taxonomy" id="1470434"/>
    <lineage>
        <taxon>Bacteria</taxon>
        <taxon>Pseudomonadati</taxon>
        <taxon>Pseudomonadota</taxon>
        <taxon>Gammaproteobacteria</taxon>
        <taxon>Cellvibrionales</taxon>
        <taxon>Spongiibacteraceae</taxon>
        <taxon>Zhongshania</taxon>
    </lineage>
</organism>
<dbReference type="NCBIfam" id="TIGR01352">
    <property type="entry name" value="tonB_Cterm"/>
    <property type="match status" value="1"/>
</dbReference>
<reference evidence="9 10" key="1">
    <citation type="submission" date="2019-11" db="EMBL/GenBank/DDBJ databases">
        <authorList>
            <person name="Holert J."/>
        </authorList>
    </citation>
    <scope>NUCLEOTIDE SEQUENCE [LARGE SCALE GENOMIC DNA]</scope>
    <source>
        <strain evidence="8">BC3_2A</strain>
        <strain evidence="7">SB11_1A</strain>
    </source>
</reference>
<evidence type="ECO:0000256" key="1">
    <source>
        <dbReference type="ARBA" id="ARBA00004167"/>
    </source>
</evidence>
<dbReference type="Gene3D" id="3.30.1150.10">
    <property type="match status" value="1"/>
</dbReference>
<evidence type="ECO:0000259" key="6">
    <source>
        <dbReference type="Pfam" id="PF03544"/>
    </source>
</evidence>
<gene>
    <name evidence="7" type="ORF">IHBHHGIJ_02633</name>
    <name evidence="8" type="ORF">KFEGEMFD_02820</name>
</gene>
<evidence type="ECO:0000313" key="10">
    <source>
        <dbReference type="Proteomes" id="UP000439591"/>
    </source>
</evidence>
<dbReference type="Pfam" id="PF03544">
    <property type="entry name" value="TonB_C"/>
    <property type="match status" value="1"/>
</dbReference>
<dbReference type="OrthoDB" id="7057177at2"/>
<feature type="transmembrane region" description="Helical" evidence="5">
    <location>
        <begin position="28"/>
        <end position="48"/>
    </location>
</feature>
<evidence type="ECO:0000313" key="9">
    <source>
        <dbReference type="Proteomes" id="UP000435877"/>
    </source>
</evidence>
<dbReference type="AlphaFoldDB" id="A0A5S9Q4J9"/>
<sequence>MSNTIEHNMLGFDSWGIHLDADRRFRKILINVLGVTCVLLIAMSYWVMAPSDDLLEEKKEDYFLEIIKPAPIEKPKLELPKVVEKKVVEKKVIPPKPVEVVKKAVPAPKPKANQVAERKAVDKVAAAKKVAAASGVMAFSEQLAVMRETNSSAVASANTLRDRGSVLEEMNAPSDNILSTSSNGIKSGVSNGENISDQGQKLVIGKHTTQKVSSFDGGQQVAAATRGGSAASGPQGRSLEEIQLAFDKSKSAFYAIFNRAARKDASIGTGTVVVSLTIQPDGTVSDCKIVSSSFFNPDLKEKLIQRVKRIRFESKSVPVFVYDSYPISYVPS</sequence>
<evidence type="ECO:0000256" key="3">
    <source>
        <dbReference type="ARBA" id="ARBA00022989"/>
    </source>
</evidence>
<evidence type="ECO:0000256" key="5">
    <source>
        <dbReference type="SAM" id="Phobius"/>
    </source>
</evidence>
<dbReference type="InterPro" id="IPR037682">
    <property type="entry name" value="TonB_C"/>
</dbReference>
<dbReference type="RefSeq" id="WP_159269149.1">
    <property type="nucleotide sequence ID" value="NZ_CACSIK010000001.1"/>
</dbReference>
<feature type="domain" description="TonB C-terminal" evidence="6">
    <location>
        <begin position="269"/>
        <end position="314"/>
    </location>
</feature>
<dbReference type="InterPro" id="IPR006260">
    <property type="entry name" value="TonB/TolA_C"/>
</dbReference>
<dbReference type="EMBL" id="CACSIM010000004">
    <property type="protein sequence ID" value="CAA0112669.1"/>
    <property type="molecule type" value="Genomic_DNA"/>
</dbReference>
<dbReference type="Proteomes" id="UP000439591">
    <property type="component" value="Unassembled WGS sequence"/>
</dbReference>
<evidence type="ECO:0000313" key="7">
    <source>
        <dbReference type="EMBL" id="CAA0094759.1"/>
    </source>
</evidence>
<comment type="subcellular location">
    <subcellularLocation>
        <location evidence="1">Membrane</location>
        <topology evidence="1">Single-pass membrane protein</topology>
    </subcellularLocation>
</comment>